<evidence type="ECO:0000313" key="3">
    <source>
        <dbReference type="EMBL" id="KAA0157587.1"/>
    </source>
</evidence>
<dbReference type="EMBL" id="VLTN01000001">
    <property type="protein sequence ID" value="KAA0157587.1"/>
    <property type="molecule type" value="Genomic_DNA"/>
</dbReference>
<accession>A0A5A8CYY8</accession>
<dbReference type="AlphaFoldDB" id="A0A5A8CYY8"/>
<evidence type="ECO:0000256" key="1">
    <source>
        <dbReference type="SAM" id="Coils"/>
    </source>
</evidence>
<keyword evidence="1" id="KW-0175">Coiled coil</keyword>
<feature type="coiled-coil region" evidence="1">
    <location>
        <begin position="76"/>
        <end position="117"/>
    </location>
</feature>
<dbReference type="Proteomes" id="UP000323011">
    <property type="component" value="Unassembled WGS sequence"/>
</dbReference>
<evidence type="ECO:0000313" key="4">
    <source>
        <dbReference type="Proteomes" id="UP000323011"/>
    </source>
</evidence>
<reference evidence="3 4" key="1">
    <citation type="submission" date="2019-07" db="EMBL/GenBank/DDBJ databases">
        <title>Genomes of Cafeteria roenbergensis.</title>
        <authorList>
            <person name="Fischer M.G."/>
            <person name="Hackl T."/>
            <person name="Roman M."/>
        </authorList>
    </citation>
    <scope>NUCLEOTIDE SEQUENCE [LARGE SCALE GENOMIC DNA]</scope>
    <source>
        <strain evidence="3 4">BVI</strain>
    </source>
</reference>
<keyword evidence="4" id="KW-1185">Reference proteome</keyword>
<evidence type="ECO:0000256" key="2">
    <source>
        <dbReference type="SAM" id="MobiDB-lite"/>
    </source>
</evidence>
<comment type="caution">
    <text evidence="3">The sequence shown here is derived from an EMBL/GenBank/DDBJ whole genome shotgun (WGS) entry which is preliminary data.</text>
</comment>
<sequence length="181" mass="20031">MSGAALDRALDAAAASAPWFNTMNSQMLGRSAALAGPEDRAISEYRRIATFSKGYEYAPGSGIFVMFRDFTFGSELRDAKRRVENEERRKLILQQQEQNLEKVKAQLQKRKRALRAKWLATSAFYRSLVLKRQSSADLLGAMGVDASSSVAESRSRSTASPSSAQHNNRVDLEPGISRRGV</sequence>
<feature type="compositionally biased region" description="Low complexity" evidence="2">
    <location>
        <begin position="150"/>
        <end position="164"/>
    </location>
</feature>
<protein>
    <submittedName>
        <fullName evidence="3">Uncharacterized protein</fullName>
    </submittedName>
</protein>
<proteinExistence type="predicted"/>
<name>A0A5A8CYY8_CAFRO</name>
<feature type="region of interest" description="Disordered" evidence="2">
    <location>
        <begin position="150"/>
        <end position="181"/>
    </location>
</feature>
<gene>
    <name evidence="3" type="ORF">FNF29_00163</name>
</gene>
<organism evidence="3 4">
    <name type="scientific">Cafeteria roenbergensis</name>
    <name type="common">Marine flagellate</name>
    <dbReference type="NCBI Taxonomy" id="33653"/>
    <lineage>
        <taxon>Eukaryota</taxon>
        <taxon>Sar</taxon>
        <taxon>Stramenopiles</taxon>
        <taxon>Bigyra</taxon>
        <taxon>Opalozoa</taxon>
        <taxon>Bicosoecida</taxon>
        <taxon>Cafeteriaceae</taxon>
        <taxon>Cafeteria</taxon>
    </lineage>
</organism>